<dbReference type="Proteomes" id="UP000076567">
    <property type="component" value="Unassembled WGS sequence"/>
</dbReference>
<accession>A0A161TPM6</accession>
<reference evidence="2" key="1">
    <citation type="submission" date="2016-01" db="EMBL/GenBank/DDBJ databases">
        <title>Draft genome of Chromobacterium sp. F49.</title>
        <authorList>
            <person name="Hong K.W."/>
        </authorList>
    </citation>
    <scope>NUCLEOTIDE SEQUENCE [LARGE SCALE GENOMIC DNA]</scope>
    <source>
        <strain evidence="2">P7IIIA</strain>
    </source>
</reference>
<sequence>MYAEYSLNARKVEREFQRKVTKRGFFQTAKGCMNYVVGYGKDSLSFKTDKSKDPLKINRKTIRKAISFFFFSRTSIREDMEKFSKFSSAIFAIVYACFEKNSKLQLLKNGLYRLSLLGTRFFASGLERDPAVMKLYKEINGKYVLYNYMSILESPNCLQKLDEHDMYCLIDSGAFTLFNQKKKKRQKLQHDLFSEESLDDMVLEGYARFMNANKDNPRIIGFLPLDCIGNAEKTRENYTKLKALTDAKIYPVWQCTDSLGELDTIVREEHEIVFIGGLVPYVSKRKDFIRDVLNRVTNRYPNVNFHLLGIADELLIDYGIFSADSTAFLNARKYDDGRKVYIPNGERVEAPEHMSTVGIIKQNLMFLSGLEGCINPQLSINEMFLEGA</sequence>
<protein>
    <submittedName>
        <fullName evidence="1">Uncharacterized protein</fullName>
    </submittedName>
</protein>
<dbReference type="AlphaFoldDB" id="A0A161TPM6"/>
<gene>
    <name evidence="1" type="ORF">AWM68_17570</name>
</gene>
<proteinExistence type="predicted"/>
<organism evidence="1 2">
    <name type="scientific">Fictibacillus phosphorivorans</name>
    <dbReference type="NCBI Taxonomy" id="1221500"/>
    <lineage>
        <taxon>Bacteria</taxon>
        <taxon>Bacillati</taxon>
        <taxon>Bacillota</taxon>
        <taxon>Bacilli</taxon>
        <taxon>Bacillales</taxon>
        <taxon>Fictibacillaceae</taxon>
        <taxon>Fictibacillus</taxon>
    </lineage>
</organism>
<keyword evidence="2" id="KW-1185">Reference proteome</keyword>
<comment type="caution">
    <text evidence="1">The sequence shown here is derived from an EMBL/GenBank/DDBJ whole genome shotgun (WGS) entry which is preliminary data.</text>
</comment>
<dbReference type="EMBL" id="LRFC01000006">
    <property type="protein sequence ID" value="KZE67981.1"/>
    <property type="molecule type" value="Genomic_DNA"/>
</dbReference>
<evidence type="ECO:0000313" key="1">
    <source>
        <dbReference type="EMBL" id="KZE67981.1"/>
    </source>
</evidence>
<name>A0A161TPM6_9BACL</name>
<dbReference type="OrthoDB" id="2836045at2"/>
<dbReference type="RefSeq" id="WP_066238450.1">
    <property type="nucleotide sequence ID" value="NZ_LRFC01000006.1"/>
</dbReference>
<evidence type="ECO:0000313" key="2">
    <source>
        <dbReference type="Proteomes" id="UP000076567"/>
    </source>
</evidence>